<gene>
    <name evidence="1" type="ORF">EVAR_68723_1</name>
</gene>
<keyword evidence="2" id="KW-1185">Reference proteome</keyword>
<dbReference type="EMBL" id="BGZK01002506">
    <property type="protein sequence ID" value="GBP94445.1"/>
    <property type="molecule type" value="Genomic_DNA"/>
</dbReference>
<accession>A0A4C2A628</accession>
<protein>
    <submittedName>
        <fullName evidence="1">Uncharacterized protein</fullName>
    </submittedName>
</protein>
<dbReference type="Proteomes" id="UP000299102">
    <property type="component" value="Unassembled WGS sequence"/>
</dbReference>
<name>A0A4C2A628_EUMVA</name>
<organism evidence="1 2">
    <name type="scientific">Eumeta variegata</name>
    <name type="common">Bagworm moth</name>
    <name type="synonym">Eumeta japonica</name>
    <dbReference type="NCBI Taxonomy" id="151549"/>
    <lineage>
        <taxon>Eukaryota</taxon>
        <taxon>Metazoa</taxon>
        <taxon>Ecdysozoa</taxon>
        <taxon>Arthropoda</taxon>
        <taxon>Hexapoda</taxon>
        <taxon>Insecta</taxon>
        <taxon>Pterygota</taxon>
        <taxon>Neoptera</taxon>
        <taxon>Endopterygota</taxon>
        <taxon>Lepidoptera</taxon>
        <taxon>Glossata</taxon>
        <taxon>Ditrysia</taxon>
        <taxon>Tineoidea</taxon>
        <taxon>Psychidae</taxon>
        <taxon>Oiketicinae</taxon>
        <taxon>Eumeta</taxon>
    </lineage>
</organism>
<sequence length="145" mass="16131">MRLHRLWCHVCPRDLNFEGSCSSRAGPGRDARIRQHVRAQDGLRLPPWAAGATSTTPFHSEMPEVFATSIALARAEVVRRIGATRPIIIGSQPTLETVLIENLSSIGSRTIKTAMLFYVQNIIETHTKGSIVEIFLKKTTEKNHS</sequence>
<evidence type="ECO:0000313" key="2">
    <source>
        <dbReference type="Proteomes" id="UP000299102"/>
    </source>
</evidence>
<evidence type="ECO:0000313" key="1">
    <source>
        <dbReference type="EMBL" id="GBP94445.1"/>
    </source>
</evidence>
<reference evidence="1 2" key="1">
    <citation type="journal article" date="2019" name="Commun. Biol.">
        <title>The bagworm genome reveals a unique fibroin gene that provides high tensile strength.</title>
        <authorList>
            <person name="Kono N."/>
            <person name="Nakamura H."/>
            <person name="Ohtoshi R."/>
            <person name="Tomita M."/>
            <person name="Numata K."/>
            <person name="Arakawa K."/>
        </authorList>
    </citation>
    <scope>NUCLEOTIDE SEQUENCE [LARGE SCALE GENOMIC DNA]</scope>
</reference>
<proteinExistence type="predicted"/>
<dbReference type="AlphaFoldDB" id="A0A4C2A628"/>
<comment type="caution">
    <text evidence="1">The sequence shown here is derived from an EMBL/GenBank/DDBJ whole genome shotgun (WGS) entry which is preliminary data.</text>
</comment>